<sequence>MPAYAIGHLHNVKMGEEIVEYLREIDATLAPYGGRFLVHGGPYEPLEGDWGGDLIIIEFPDMVGARRWYESAAYQEILPLRRRNSDGDVILIDGVSAAHRAIDILERAV</sequence>
<gene>
    <name evidence="2" type="ORF">ACFQBM_12890</name>
</gene>
<comment type="caution">
    <text evidence="2">The sequence shown here is derived from an EMBL/GenBank/DDBJ whole genome shotgun (WGS) entry which is preliminary data.</text>
</comment>
<dbReference type="Pfam" id="PF07045">
    <property type="entry name" value="DUF1330"/>
    <property type="match status" value="1"/>
</dbReference>
<dbReference type="RefSeq" id="WP_193189925.1">
    <property type="nucleotide sequence ID" value="NZ_JACZFR010000009.1"/>
</dbReference>
<keyword evidence="3" id="KW-1185">Reference proteome</keyword>
<evidence type="ECO:0000259" key="1">
    <source>
        <dbReference type="Pfam" id="PF07045"/>
    </source>
</evidence>
<dbReference type="SUPFAM" id="SSF54909">
    <property type="entry name" value="Dimeric alpha+beta barrel"/>
    <property type="match status" value="1"/>
</dbReference>
<evidence type="ECO:0000313" key="3">
    <source>
        <dbReference type="Proteomes" id="UP001596425"/>
    </source>
</evidence>
<dbReference type="Gene3D" id="3.30.70.100">
    <property type="match status" value="1"/>
</dbReference>
<protein>
    <submittedName>
        <fullName evidence="2">DUF1330 domain-containing protein</fullName>
    </submittedName>
</protein>
<dbReference type="InterPro" id="IPR010753">
    <property type="entry name" value="DUF1330"/>
</dbReference>
<evidence type="ECO:0000313" key="2">
    <source>
        <dbReference type="EMBL" id="MFC6634188.1"/>
    </source>
</evidence>
<feature type="domain" description="DUF1330" evidence="1">
    <location>
        <begin position="2"/>
        <end position="95"/>
    </location>
</feature>
<accession>A0ABW1YN39</accession>
<dbReference type="PANTHER" id="PTHR41521:SF4">
    <property type="entry name" value="BLR0684 PROTEIN"/>
    <property type="match status" value="1"/>
</dbReference>
<dbReference type="InterPro" id="IPR011008">
    <property type="entry name" value="Dimeric_a/b-barrel"/>
</dbReference>
<proteinExistence type="predicted"/>
<name>A0ABW1YN39_9GAMM</name>
<dbReference type="PANTHER" id="PTHR41521">
    <property type="match status" value="1"/>
</dbReference>
<dbReference type="Proteomes" id="UP001596425">
    <property type="component" value="Unassembled WGS sequence"/>
</dbReference>
<organism evidence="2 3">
    <name type="scientific">Microbulbifer taiwanensis</name>
    <dbReference type="NCBI Taxonomy" id="986746"/>
    <lineage>
        <taxon>Bacteria</taxon>
        <taxon>Pseudomonadati</taxon>
        <taxon>Pseudomonadota</taxon>
        <taxon>Gammaproteobacteria</taxon>
        <taxon>Cellvibrionales</taxon>
        <taxon>Microbulbiferaceae</taxon>
        <taxon>Microbulbifer</taxon>
    </lineage>
</organism>
<dbReference type="EMBL" id="JBHSVR010000001">
    <property type="protein sequence ID" value="MFC6634188.1"/>
    <property type="molecule type" value="Genomic_DNA"/>
</dbReference>
<reference evidence="3" key="1">
    <citation type="journal article" date="2019" name="Int. J. Syst. Evol. Microbiol.">
        <title>The Global Catalogue of Microorganisms (GCM) 10K type strain sequencing project: providing services to taxonomists for standard genome sequencing and annotation.</title>
        <authorList>
            <consortium name="The Broad Institute Genomics Platform"/>
            <consortium name="The Broad Institute Genome Sequencing Center for Infectious Disease"/>
            <person name="Wu L."/>
            <person name="Ma J."/>
        </authorList>
    </citation>
    <scope>NUCLEOTIDE SEQUENCE [LARGE SCALE GENOMIC DNA]</scope>
    <source>
        <strain evidence="3">CGMCC 1.13718</strain>
    </source>
</reference>